<dbReference type="Pfam" id="PF00221">
    <property type="entry name" value="Lyase_aromatic"/>
    <property type="match status" value="1"/>
</dbReference>
<dbReference type="SUPFAM" id="SSF48557">
    <property type="entry name" value="L-aspartase-like"/>
    <property type="match status" value="1"/>
</dbReference>
<evidence type="ECO:0000313" key="9">
    <source>
        <dbReference type="Proteomes" id="UP001281410"/>
    </source>
</evidence>
<dbReference type="InterPro" id="IPR001106">
    <property type="entry name" value="Aromatic_Lyase"/>
</dbReference>
<accession>A0AAE0EMW2</accession>
<keyword evidence="9" id="KW-1185">Reference proteome</keyword>
<sequence>MELSQNQNSDPLNWNVAAESLKGSHFEEVKRMMGDYRREVVKLGGETLTIGQVTAIANYETGTTVELSEEARAQVKASSDWVMESITRGIDTYGITTGFGEASHMRTKQGHVLQSDLISTTTRMLHVAGNDRRRSALSPGLLFVCF</sequence>
<comment type="subcellular location">
    <subcellularLocation>
        <location evidence="2">Cytoplasm</location>
    </subcellularLocation>
</comment>
<dbReference type="AlphaFoldDB" id="A0AAE0EMW2"/>
<proteinExistence type="inferred from homology"/>
<comment type="caution">
    <text evidence="8">The sequence shown here is derived from an EMBL/GenBank/DDBJ whole genome shotgun (WGS) entry which is preliminary data.</text>
</comment>
<evidence type="ECO:0000256" key="1">
    <source>
        <dbReference type="ARBA" id="ARBA00002235"/>
    </source>
</evidence>
<organism evidence="8 9">
    <name type="scientific">Dipteronia sinensis</name>
    <dbReference type="NCBI Taxonomy" id="43782"/>
    <lineage>
        <taxon>Eukaryota</taxon>
        <taxon>Viridiplantae</taxon>
        <taxon>Streptophyta</taxon>
        <taxon>Embryophyta</taxon>
        <taxon>Tracheophyta</taxon>
        <taxon>Spermatophyta</taxon>
        <taxon>Magnoliopsida</taxon>
        <taxon>eudicotyledons</taxon>
        <taxon>Gunneridae</taxon>
        <taxon>Pentapetalae</taxon>
        <taxon>rosids</taxon>
        <taxon>malvids</taxon>
        <taxon>Sapindales</taxon>
        <taxon>Sapindaceae</taxon>
        <taxon>Hippocastanoideae</taxon>
        <taxon>Acereae</taxon>
        <taxon>Dipteronia</taxon>
    </lineage>
</organism>
<dbReference type="InterPro" id="IPR008948">
    <property type="entry name" value="L-Aspartase-like"/>
</dbReference>
<dbReference type="EMBL" id="JANJYJ010000001">
    <property type="protein sequence ID" value="KAK3232360.1"/>
    <property type="molecule type" value="Genomic_DNA"/>
</dbReference>
<dbReference type="GO" id="GO:0006559">
    <property type="term" value="P:L-phenylalanine catabolic process"/>
    <property type="evidence" value="ECO:0007669"/>
    <property type="project" value="UniProtKB-KW"/>
</dbReference>
<evidence type="ECO:0000256" key="2">
    <source>
        <dbReference type="ARBA" id="ARBA00004496"/>
    </source>
</evidence>
<dbReference type="EC" id="4.3.1.24" evidence="5"/>
<name>A0AAE0EMW2_9ROSI</name>
<dbReference type="GO" id="GO:0005737">
    <property type="term" value="C:cytoplasm"/>
    <property type="evidence" value="ECO:0007669"/>
    <property type="project" value="UniProtKB-SubCell"/>
</dbReference>
<protein>
    <recommendedName>
        <fullName evidence="5">phenylalanine ammonia-lyase</fullName>
        <ecNumber evidence="5">4.3.1.24</ecNumber>
    </recommendedName>
</protein>
<dbReference type="InterPro" id="IPR024083">
    <property type="entry name" value="Fumarase/histidase_N"/>
</dbReference>
<keyword evidence="6" id="KW-0585">Phenylalanine catabolism</keyword>
<dbReference type="GO" id="GO:0045548">
    <property type="term" value="F:phenylalanine ammonia-lyase activity"/>
    <property type="evidence" value="ECO:0007669"/>
    <property type="project" value="UniProtKB-EC"/>
</dbReference>
<evidence type="ECO:0000313" key="8">
    <source>
        <dbReference type="EMBL" id="KAK3232360.1"/>
    </source>
</evidence>
<evidence type="ECO:0000256" key="7">
    <source>
        <dbReference type="ARBA" id="ARBA00023537"/>
    </source>
</evidence>
<comment type="subunit">
    <text evidence="4">Homotetramer.</text>
</comment>
<reference evidence="8" key="1">
    <citation type="journal article" date="2023" name="Plant J.">
        <title>Genome sequences and population genomics provide insights into the demographic history, inbreeding, and mutation load of two 'living fossil' tree species of Dipteronia.</title>
        <authorList>
            <person name="Feng Y."/>
            <person name="Comes H.P."/>
            <person name="Chen J."/>
            <person name="Zhu S."/>
            <person name="Lu R."/>
            <person name="Zhang X."/>
            <person name="Li P."/>
            <person name="Qiu J."/>
            <person name="Olsen K.M."/>
            <person name="Qiu Y."/>
        </authorList>
    </citation>
    <scope>NUCLEOTIDE SEQUENCE</scope>
    <source>
        <strain evidence="8">NBL</strain>
    </source>
</reference>
<evidence type="ECO:0000256" key="6">
    <source>
        <dbReference type="ARBA" id="ARBA00023232"/>
    </source>
</evidence>
<dbReference type="Gene3D" id="1.10.275.10">
    <property type="entry name" value="Fumarase/aspartase (N-terminal domain)"/>
    <property type="match status" value="1"/>
</dbReference>
<dbReference type="Proteomes" id="UP001281410">
    <property type="component" value="Unassembled WGS sequence"/>
</dbReference>
<gene>
    <name evidence="8" type="ORF">Dsin_004241</name>
</gene>
<evidence type="ECO:0000256" key="5">
    <source>
        <dbReference type="ARBA" id="ARBA00012139"/>
    </source>
</evidence>
<evidence type="ECO:0000256" key="3">
    <source>
        <dbReference type="ARBA" id="ARBA00007238"/>
    </source>
</evidence>
<evidence type="ECO:0000256" key="4">
    <source>
        <dbReference type="ARBA" id="ARBA00011881"/>
    </source>
</evidence>
<comment type="catalytic activity">
    <reaction evidence="7">
        <text>L-phenylalanine = (E)-cinnamate + NH4(+)</text>
        <dbReference type="Rhea" id="RHEA:21384"/>
        <dbReference type="ChEBI" id="CHEBI:15669"/>
        <dbReference type="ChEBI" id="CHEBI:28938"/>
        <dbReference type="ChEBI" id="CHEBI:58095"/>
        <dbReference type="EC" id="4.3.1.24"/>
    </reaction>
</comment>
<comment type="similarity">
    <text evidence="3">Belongs to the PAL/histidase family.</text>
</comment>
<dbReference type="PANTHER" id="PTHR10362">
    <property type="entry name" value="HISTIDINE AMMONIA-LYASE"/>
    <property type="match status" value="1"/>
</dbReference>
<comment type="function">
    <text evidence="1">This is a key enzyme of plant metabolism catalyzing the first reaction in the biosynthesis from L-phenylalanine of a wide variety of natural products based on the phenylpropane skeleton.</text>
</comment>